<gene>
    <name evidence="4" type="primary">g56</name>
    <name evidence="4" type="ORF">VP750_LOCUS44</name>
</gene>
<dbReference type="Gene3D" id="1.10.10.10">
    <property type="entry name" value="Winged helix-like DNA-binding domain superfamily/Winged helix DNA-binding domain"/>
    <property type="match status" value="1"/>
</dbReference>
<reference evidence="4 5" key="1">
    <citation type="submission" date="2024-06" db="EMBL/GenBank/DDBJ databases">
        <authorList>
            <person name="Kraege A."/>
            <person name="Thomma B."/>
        </authorList>
    </citation>
    <scope>NUCLEOTIDE SEQUENCE [LARGE SCALE GENOMIC DNA]</scope>
</reference>
<dbReference type="InterPro" id="IPR000994">
    <property type="entry name" value="Pept_M24"/>
</dbReference>
<name>A0ABP1FIG3_9CHLO</name>
<dbReference type="InterPro" id="IPR004545">
    <property type="entry name" value="PA2G4"/>
</dbReference>
<accession>A0ABP1FIG3</accession>
<dbReference type="Pfam" id="PF00557">
    <property type="entry name" value="Peptidase_M24"/>
    <property type="match status" value="1"/>
</dbReference>
<feature type="compositionally biased region" description="Basic and acidic residues" evidence="2">
    <location>
        <begin position="390"/>
        <end position="403"/>
    </location>
</feature>
<sequence length="412" mass="44416">MSDYESENEEGQELDLSNSDVVTKYKAAAEITNSALAAVVKAAKSGAKILDLCSKGDSVIEEAVAKVFKGKSIEKGVSFPTCVSVNSIVGHCSPLSEDTTELKDGDLVKIDLGAHIDGFVATAAHSLVVQADEDAAVTGKAADVIAAANTALEAAIRLIRPGKKISDVSKTLQQIADAYGTSLVEGVLSHQLKQFVIDGNKCVLNKPTPEHRAEDGEFEENEVWGIDILMSTGEGKAKVLDEKETTVYKRALDQEYKLKLKASRGIFSEINKKYPTMPFTVRSLDSKQSRLGLVECLNHGLLHPYPVLHEKNGELVAQFKATVLLMPNGSDRVTSAPLQKLETEKKVEDEEVKKLLASSIKSKKKNKPKKKKSGKAANGTEAEPEAEAMETDKDAVVKAKEAEEAQDGLRAL</sequence>
<keyword evidence="5" id="KW-1185">Reference proteome</keyword>
<dbReference type="NCBIfam" id="TIGR00495">
    <property type="entry name" value="crvDNA_42K"/>
    <property type="match status" value="1"/>
</dbReference>
<evidence type="ECO:0000256" key="2">
    <source>
        <dbReference type="SAM" id="MobiDB-lite"/>
    </source>
</evidence>
<organism evidence="4 5">
    <name type="scientific">Coccomyxa viridis</name>
    <dbReference type="NCBI Taxonomy" id="1274662"/>
    <lineage>
        <taxon>Eukaryota</taxon>
        <taxon>Viridiplantae</taxon>
        <taxon>Chlorophyta</taxon>
        <taxon>core chlorophytes</taxon>
        <taxon>Trebouxiophyceae</taxon>
        <taxon>Trebouxiophyceae incertae sedis</taxon>
        <taxon>Coccomyxaceae</taxon>
        <taxon>Coccomyxa</taxon>
    </lineage>
</organism>
<dbReference type="Gene3D" id="3.90.230.10">
    <property type="entry name" value="Creatinase/methionine aminopeptidase superfamily"/>
    <property type="match status" value="1"/>
</dbReference>
<evidence type="ECO:0000259" key="3">
    <source>
        <dbReference type="Pfam" id="PF00557"/>
    </source>
</evidence>
<evidence type="ECO:0000313" key="5">
    <source>
        <dbReference type="Proteomes" id="UP001497392"/>
    </source>
</evidence>
<dbReference type="Proteomes" id="UP001497392">
    <property type="component" value="Unassembled WGS sequence"/>
</dbReference>
<dbReference type="InterPro" id="IPR036005">
    <property type="entry name" value="Creatinase/aminopeptidase-like"/>
</dbReference>
<dbReference type="InterPro" id="IPR047113">
    <property type="entry name" value="PA2G4/ARX1"/>
</dbReference>
<dbReference type="PANTHER" id="PTHR10804:SF11">
    <property type="entry name" value="PROLIFERATION-ASSOCIATED PROTEIN 2G4"/>
    <property type="match status" value="1"/>
</dbReference>
<feature type="compositionally biased region" description="Basic residues" evidence="2">
    <location>
        <begin position="361"/>
        <end position="374"/>
    </location>
</feature>
<dbReference type="CDD" id="cd01089">
    <property type="entry name" value="PA2G4-like"/>
    <property type="match status" value="1"/>
</dbReference>
<comment type="caution">
    <text evidence="4">The sequence shown here is derived from an EMBL/GenBank/DDBJ whole genome shotgun (WGS) entry which is preliminary data.</text>
</comment>
<dbReference type="InterPro" id="IPR036390">
    <property type="entry name" value="WH_DNA-bd_sf"/>
</dbReference>
<comment type="similarity">
    <text evidence="1">Belongs to the peptidase M24 family.</text>
</comment>
<dbReference type="InterPro" id="IPR001714">
    <property type="entry name" value="Pept_M24_MAP"/>
</dbReference>
<feature type="region of interest" description="Disordered" evidence="2">
    <location>
        <begin position="357"/>
        <end position="412"/>
    </location>
</feature>
<dbReference type="SUPFAM" id="SSF46785">
    <property type="entry name" value="Winged helix' DNA-binding domain"/>
    <property type="match status" value="1"/>
</dbReference>
<feature type="domain" description="Peptidase M24" evidence="3">
    <location>
        <begin position="24"/>
        <end position="227"/>
    </location>
</feature>
<evidence type="ECO:0000256" key="1">
    <source>
        <dbReference type="ARBA" id="ARBA00007319"/>
    </source>
</evidence>
<dbReference type="InterPro" id="IPR036388">
    <property type="entry name" value="WH-like_DNA-bd_sf"/>
</dbReference>
<dbReference type="PRINTS" id="PR00599">
    <property type="entry name" value="MAPEPTIDASE"/>
</dbReference>
<proteinExistence type="inferred from homology"/>
<evidence type="ECO:0000313" key="4">
    <source>
        <dbReference type="EMBL" id="CAL5218385.1"/>
    </source>
</evidence>
<dbReference type="PANTHER" id="PTHR10804">
    <property type="entry name" value="PROTEASE FAMILY M24 METHIONYL AMINOPEPTIDASE, AMINOPEPTIDASE P"/>
    <property type="match status" value="1"/>
</dbReference>
<dbReference type="EMBL" id="CAXHTA020000001">
    <property type="protein sequence ID" value="CAL5218385.1"/>
    <property type="molecule type" value="Genomic_DNA"/>
</dbReference>
<protein>
    <submittedName>
        <fullName evidence="4">G56 protein</fullName>
    </submittedName>
</protein>
<dbReference type="SUPFAM" id="SSF55920">
    <property type="entry name" value="Creatinase/aminopeptidase"/>
    <property type="match status" value="1"/>
</dbReference>